<gene>
    <name evidence="1" type="ORF">HLB09_08820</name>
</gene>
<evidence type="ECO:0000313" key="1">
    <source>
        <dbReference type="EMBL" id="NNH23191.1"/>
    </source>
</evidence>
<keyword evidence="2" id="KW-1185">Reference proteome</keyword>
<name>A0A849BKP2_9ACTN</name>
<organism evidence="1 2">
    <name type="scientific">Pseudokineococcus marinus</name>
    <dbReference type="NCBI Taxonomy" id="351215"/>
    <lineage>
        <taxon>Bacteria</taxon>
        <taxon>Bacillati</taxon>
        <taxon>Actinomycetota</taxon>
        <taxon>Actinomycetes</taxon>
        <taxon>Kineosporiales</taxon>
        <taxon>Kineosporiaceae</taxon>
        <taxon>Pseudokineococcus</taxon>
    </lineage>
</organism>
<dbReference type="Proteomes" id="UP000555552">
    <property type="component" value="Unassembled WGS sequence"/>
</dbReference>
<dbReference type="EMBL" id="JABEMA010000107">
    <property type="protein sequence ID" value="NNH23191.1"/>
    <property type="molecule type" value="Genomic_DNA"/>
</dbReference>
<dbReference type="Gene3D" id="3.40.50.300">
    <property type="entry name" value="P-loop containing nucleotide triphosphate hydrolases"/>
    <property type="match status" value="1"/>
</dbReference>
<reference evidence="1 2" key="1">
    <citation type="submission" date="2020-05" db="EMBL/GenBank/DDBJ databases">
        <title>MicrobeNet Type strains.</title>
        <authorList>
            <person name="Nicholson A.C."/>
        </authorList>
    </citation>
    <scope>NUCLEOTIDE SEQUENCE [LARGE SCALE GENOMIC DNA]</scope>
    <source>
        <strain evidence="1 2">JCM 14547</strain>
    </source>
</reference>
<dbReference type="AlphaFoldDB" id="A0A849BKP2"/>
<proteinExistence type="predicted"/>
<dbReference type="InterPro" id="IPR027417">
    <property type="entry name" value="P-loop_NTPase"/>
</dbReference>
<evidence type="ECO:0008006" key="3">
    <source>
        <dbReference type="Google" id="ProtNLM"/>
    </source>
</evidence>
<dbReference type="NCBIfam" id="NF047398">
    <property type="entry name" value="AAA_KGGVGR"/>
    <property type="match status" value="1"/>
</dbReference>
<accession>A0A849BKP2</accession>
<evidence type="ECO:0000313" key="2">
    <source>
        <dbReference type="Proteomes" id="UP000555552"/>
    </source>
</evidence>
<sequence>MLVVDLDLESPGVSNLLSHVGDLPSHGVVDQMVETAVGNVEELDTVALAHIDDLTAGEVWIAPAQGRPREGYTFLPKLNRVYSPITIDGRPLTFADRVESAVSASVEAVRRRSREPDLVLLDSRAGLHDIAAAVVTRLAGTTLVFSGDSEATWIGYGNLASEWGSNAALATRMRSNIKMVASLAPDVGEEAYLARFAERSYACWSSIYDDLQAGDAYDEDAYNPPPNDTSAPHYPLPITFDPTLRHLERASFLAAFESRVAQAAFQRFTQGVQDIIDSGELDGTR</sequence>
<protein>
    <recommendedName>
        <fullName evidence="3">AAA domain-containing protein</fullName>
    </recommendedName>
</protein>
<comment type="caution">
    <text evidence="1">The sequence shown here is derived from an EMBL/GenBank/DDBJ whole genome shotgun (WGS) entry which is preliminary data.</text>
</comment>